<dbReference type="Proteomes" id="UP000049855">
    <property type="component" value="Unassembled WGS sequence"/>
</dbReference>
<dbReference type="AlphaFoldDB" id="A0A0U1KT83"/>
<accession>A0A0U1KT83</accession>
<reference evidence="2" key="1">
    <citation type="submission" date="2015-03" db="EMBL/GenBank/DDBJ databases">
        <authorList>
            <person name="Nijsse Bart"/>
        </authorList>
    </citation>
    <scope>NUCLEOTIDE SEQUENCE [LARGE SCALE GENOMIC DNA]</scope>
</reference>
<evidence type="ECO:0000313" key="1">
    <source>
        <dbReference type="EMBL" id="CQR70631.1"/>
    </source>
</evidence>
<proteinExistence type="predicted"/>
<name>A0A0U1KT83_9FIRM</name>
<gene>
    <name evidence="1" type="ORF">SpAn4DRAFT_1600</name>
</gene>
<evidence type="ECO:0000313" key="2">
    <source>
        <dbReference type="Proteomes" id="UP000049855"/>
    </source>
</evidence>
<dbReference type="EMBL" id="CTRP01000003">
    <property type="protein sequence ID" value="CQR70631.1"/>
    <property type="molecule type" value="Genomic_DNA"/>
</dbReference>
<organism evidence="1 2">
    <name type="scientific">Sporomusa ovata</name>
    <dbReference type="NCBI Taxonomy" id="2378"/>
    <lineage>
        <taxon>Bacteria</taxon>
        <taxon>Bacillati</taxon>
        <taxon>Bacillota</taxon>
        <taxon>Negativicutes</taxon>
        <taxon>Selenomonadales</taxon>
        <taxon>Sporomusaceae</taxon>
        <taxon>Sporomusa</taxon>
    </lineage>
</organism>
<protein>
    <submittedName>
        <fullName evidence="1">Uncharacterized protein</fullName>
    </submittedName>
</protein>
<keyword evidence="2" id="KW-1185">Reference proteome</keyword>
<sequence>MRDIKSSFRWKQVAFFTFSAAKYKAGKIARLVVHIQYQNHY</sequence>